<feature type="domain" description="Bacterial spore germination immunoglobulin-like" evidence="4">
    <location>
        <begin position="195"/>
        <end position="279"/>
    </location>
</feature>
<keyword evidence="2" id="KW-0732">Signal</keyword>
<feature type="chain" id="PRO_5046650840" description="GerMN domain-containing protein" evidence="2">
    <location>
        <begin position="19"/>
        <end position="293"/>
    </location>
</feature>
<dbReference type="Pfam" id="PF10646">
    <property type="entry name" value="Germane"/>
    <property type="match status" value="1"/>
</dbReference>
<name>A0ABP7XF65_9ACTN</name>
<feature type="region of interest" description="Disordered" evidence="1">
    <location>
        <begin position="15"/>
        <end position="61"/>
    </location>
</feature>
<evidence type="ECO:0000313" key="6">
    <source>
        <dbReference type="Proteomes" id="UP001501495"/>
    </source>
</evidence>
<keyword evidence="6" id="KW-1185">Reference proteome</keyword>
<gene>
    <name evidence="5" type="ORF">GCM10022215_12400</name>
</gene>
<reference evidence="6" key="1">
    <citation type="journal article" date="2019" name="Int. J. Syst. Evol. Microbiol.">
        <title>The Global Catalogue of Microorganisms (GCM) 10K type strain sequencing project: providing services to taxonomists for standard genome sequencing and annotation.</title>
        <authorList>
            <consortium name="The Broad Institute Genomics Platform"/>
            <consortium name="The Broad Institute Genome Sequencing Center for Infectious Disease"/>
            <person name="Wu L."/>
            <person name="Ma J."/>
        </authorList>
    </citation>
    <scope>NUCLEOTIDE SEQUENCE [LARGE SCALE GENOMIC DNA]</scope>
    <source>
        <strain evidence="6">JCM 16703</strain>
    </source>
</reference>
<sequence length="293" mass="29709">MAAALTTALLALPLTACGSDDDPAPASGAAEGSGTPSRGDGASAEPSTAPSSPEPAGTTVPVYYVGDTPQGPRLFREFRRVTGDPLAAAAALVTDGNPLDPDYRTLFPGGTFTSVAVEDGVIVATRDDRDWQTPGDLSEADGALALQQLVYTLQGALQQRLPVEVRVDGEADFLFGTDTAGGVANAAPLDTLGLVNVTSPEEGASVGATLKASGVASSFEATVPWRILDADGNAVLDGFATAEGWIDKLYPWSTGIDVSALAPGDYVFEASTDDPSGGEGGGPTVDTKDFTVS</sequence>
<feature type="compositionally biased region" description="Low complexity" evidence="1">
    <location>
        <begin position="15"/>
        <end position="59"/>
    </location>
</feature>
<comment type="caution">
    <text evidence="5">The sequence shown here is derived from an EMBL/GenBank/DDBJ whole genome shotgun (WGS) entry which is preliminary data.</text>
</comment>
<dbReference type="InterPro" id="IPR019606">
    <property type="entry name" value="GerMN"/>
</dbReference>
<evidence type="ECO:0000256" key="2">
    <source>
        <dbReference type="SAM" id="SignalP"/>
    </source>
</evidence>
<feature type="signal peptide" evidence="2">
    <location>
        <begin position="1"/>
        <end position="18"/>
    </location>
</feature>
<proteinExistence type="predicted"/>
<organism evidence="5 6">
    <name type="scientific">Nocardioides fonticola</name>
    <dbReference type="NCBI Taxonomy" id="450363"/>
    <lineage>
        <taxon>Bacteria</taxon>
        <taxon>Bacillati</taxon>
        <taxon>Actinomycetota</taxon>
        <taxon>Actinomycetes</taxon>
        <taxon>Propionibacteriales</taxon>
        <taxon>Nocardioidaceae</taxon>
        <taxon>Nocardioides</taxon>
    </lineage>
</organism>
<evidence type="ECO:0000259" key="4">
    <source>
        <dbReference type="Pfam" id="PF10648"/>
    </source>
</evidence>
<dbReference type="InterPro" id="IPR018911">
    <property type="entry name" value="Gmad2_Ig-like_dom"/>
</dbReference>
<feature type="region of interest" description="Disordered" evidence="1">
    <location>
        <begin position="270"/>
        <end position="293"/>
    </location>
</feature>
<dbReference type="EMBL" id="BAAAZH010000010">
    <property type="protein sequence ID" value="GAA4114375.1"/>
    <property type="molecule type" value="Genomic_DNA"/>
</dbReference>
<evidence type="ECO:0000259" key="3">
    <source>
        <dbReference type="Pfam" id="PF10646"/>
    </source>
</evidence>
<dbReference type="Proteomes" id="UP001501495">
    <property type="component" value="Unassembled WGS sequence"/>
</dbReference>
<evidence type="ECO:0008006" key="7">
    <source>
        <dbReference type="Google" id="ProtNLM"/>
    </source>
</evidence>
<accession>A0ABP7XF65</accession>
<protein>
    <recommendedName>
        <fullName evidence="7">GerMN domain-containing protein</fullName>
    </recommendedName>
</protein>
<feature type="domain" description="GerMN" evidence="3">
    <location>
        <begin position="61"/>
        <end position="170"/>
    </location>
</feature>
<dbReference type="Pfam" id="PF10648">
    <property type="entry name" value="Gmad2"/>
    <property type="match status" value="1"/>
</dbReference>
<evidence type="ECO:0000256" key="1">
    <source>
        <dbReference type="SAM" id="MobiDB-lite"/>
    </source>
</evidence>
<evidence type="ECO:0000313" key="5">
    <source>
        <dbReference type="EMBL" id="GAA4114375.1"/>
    </source>
</evidence>